<sequence>MFPKIRTFLWKACQNALAYNSNLHSRFKAYEEFTSCPKDRTPSPSARMNFQRYWTPPPIGSIKINPDASLNGSSEVAGIAAVFRNEEGCIIAGQTKLILTSSAGEIEAEALRLGLEYARSF</sequence>
<dbReference type="PANTHER" id="PTHR47074">
    <property type="entry name" value="BNAC02G40300D PROTEIN"/>
    <property type="match status" value="1"/>
</dbReference>
<keyword evidence="3" id="KW-1185">Reference proteome</keyword>
<name>A0ABR2A829_9ROSI</name>
<evidence type="ECO:0000313" key="2">
    <source>
        <dbReference type="EMBL" id="KAK8489183.1"/>
    </source>
</evidence>
<feature type="domain" description="RNase H type-1" evidence="1">
    <location>
        <begin position="65"/>
        <end position="119"/>
    </location>
</feature>
<dbReference type="InterPro" id="IPR002156">
    <property type="entry name" value="RNaseH_domain"/>
</dbReference>
<dbReference type="InterPro" id="IPR052929">
    <property type="entry name" value="RNase_H-like_EbsB-rel"/>
</dbReference>
<comment type="caution">
    <text evidence="2">The sequence shown here is derived from an EMBL/GenBank/DDBJ whole genome shotgun (WGS) entry which is preliminary data.</text>
</comment>
<accession>A0ABR2A829</accession>
<dbReference type="PANTHER" id="PTHR47074:SF11">
    <property type="entry name" value="REVERSE TRANSCRIPTASE-LIKE PROTEIN"/>
    <property type="match status" value="1"/>
</dbReference>
<gene>
    <name evidence="2" type="ORF">V6N12_052446</name>
</gene>
<proteinExistence type="predicted"/>
<dbReference type="Pfam" id="PF13456">
    <property type="entry name" value="RVT_3"/>
    <property type="match status" value="1"/>
</dbReference>
<dbReference type="EMBL" id="JBBPBM010000939">
    <property type="protein sequence ID" value="KAK8489183.1"/>
    <property type="molecule type" value="Genomic_DNA"/>
</dbReference>
<dbReference type="CDD" id="cd06222">
    <property type="entry name" value="RNase_H_like"/>
    <property type="match status" value="1"/>
</dbReference>
<organism evidence="2 3">
    <name type="scientific">Hibiscus sabdariffa</name>
    <name type="common">roselle</name>
    <dbReference type="NCBI Taxonomy" id="183260"/>
    <lineage>
        <taxon>Eukaryota</taxon>
        <taxon>Viridiplantae</taxon>
        <taxon>Streptophyta</taxon>
        <taxon>Embryophyta</taxon>
        <taxon>Tracheophyta</taxon>
        <taxon>Spermatophyta</taxon>
        <taxon>Magnoliopsida</taxon>
        <taxon>eudicotyledons</taxon>
        <taxon>Gunneridae</taxon>
        <taxon>Pentapetalae</taxon>
        <taxon>rosids</taxon>
        <taxon>malvids</taxon>
        <taxon>Malvales</taxon>
        <taxon>Malvaceae</taxon>
        <taxon>Malvoideae</taxon>
        <taxon>Hibiscus</taxon>
    </lineage>
</organism>
<reference evidence="2 3" key="1">
    <citation type="journal article" date="2024" name="G3 (Bethesda)">
        <title>Genome assembly of Hibiscus sabdariffa L. provides insights into metabolisms of medicinal natural products.</title>
        <authorList>
            <person name="Kim T."/>
        </authorList>
    </citation>
    <scope>NUCLEOTIDE SEQUENCE [LARGE SCALE GENOMIC DNA]</scope>
    <source>
        <strain evidence="2">TK-2024</strain>
        <tissue evidence="2">Old leaves</tissue>
    </source>
</reference>
<dbReference type="InterPro" id="IPR044730">
    <property type="entry name" value="RNase_H-like_dom_plant"/>
</dbReference>
<dbReference type="Proteomes" id="UP001472677">
    <property type="component" value="Unassembled WGS sequence"/>
</dbReference>
<protein>
    <recommendedName>
        <fullName evidence="1">RNase H type-1 domain-containing protein</fullName>
    </recommendedName>
</protein>
<evidence type="ECO:0000259" key="1">
    <source>
        <dbReference type="Pfam" id="PF13456"/>
    </source>
</evidence>
<evidence type="ECO:0000313" key="3">
    <source>
        <dbReference type="Proteomes" id="UP001472677"/>
    </source>
</evidence>